<feature type="chain" id="PRO_5019456967" description="Secreted protein" evidence="1">
    <location>
        <begin position="18"/>
        <end position="148"/>
    </location>
</feature>
<reference evidence="2 3" key="1">
    <citation type="journal article" date="2014" name="Agronomy (Basel)">
        <title>A Draft Genome Sequence for Ensete ventricosum, the Drought-Tolerant Tree Against Hunger.</title>
        <authorList>
            <person name="Harrison J."/>
            <person name="Moore K.A."/>
            <person name="Paszkiewicz K."/>
            <person name="Jones T."/>
            <person name="Grant M."/>
            <person name="Ambacheew D."/>
            <person name="Muzemil S."/>
            <person name="Studholme D.J."/>
        </authorList>
    </citation>
    <scope>NUCLEOTIDE SEQUENCE [LARGE SCALE GENOMIC DNA]</scope>
</reference>
<evidence type="ECO:0008006" key="4">
    <source>
        <dbReference type="Google" id="ProtNLM"/>
    </source>
</evidence>
<feature type="signal peptide" evidence="1">
    <location>
        <begin position="1"/>
        <end position="17"/>
    </location>
</feature>
<dbReference type="Proteomes" id="UP000287651">
    <property type="component" value="Unassembled WGS sequence"/>
</dbReference>
<sequence length="148" mass="15870">MLLTACLLSLLRCRCTSNLCLVAGARRTFPALAHEKQVAAAASSSHTITCLALTHAAILLLAPLLARSLARFPEQLLFPQPFYRSPSTCFFSPPLTPRLPRATHGWYPAAATTAHLTCVHGGATGPACPPCTKAERSDGGRWVFPLVY</sequence>
<proteinExistence type="predicted"/>
<accession>A0A427B2A3</accession>
<evidence type="ECO:0000313" key="3">
    <source>
        <dbReference type="Proteomes" id="UP000287651"/>
    </source>
</evidence>
<name>A0A427B2A3_ENSVE</name>
<keyword evidence="1" id="KW-0732">Signal</keyword>
<gene>
    <name evidence="2" type="ORF">B296_00014143</name>
</gene>
<dbReference type="AlphaFoldDB" id="A0A427B2A3"/>
<evidence type="ECO:0000313" key="2">
    <source>
        <dbReference type="EMBL" id="RRT82597.1"/>
    </source>
</evidence>
<organism evidence="2 3">
    <name type="scientific">Ensete ventricosum</name>
    <name type="common">Abyssinian banana</name>
    <name type="synonym">Musa ensete</name>
    <dbReference type="NCBI Taxonomy" id="4639"/>
    <lineage>
        <taxon>Eukaryota</taxon>
        <taxon>Viridiplantae</taxon>
        <taxon>Streptophyta</taxon>
        <taxon>Embryophyta</taxon>
        <taxon>Tracheophyta</taxon>
        <taxon>Spermatophyta</taxon>
        <taxon>Magnoliopsida</taxon>
        <taxon>Liliopsida</taxon>
        <taxon>Zingiberales</taxon>
        <taxon>Musaceae</taxon>
        <taxon>Ensete</taxon>
    </lineage>
</organism>
<protein>
    <recommendedName>
        <fullName evidence="4">Secreted protein</fullName>
    </recommendedName>
</protein>
<dbReference type="EMBL" id="AMZH03000662">
    <property type="protein sequence ID" value="RRT82597.1"/>
    <property type="molecule type" value="Genomic_DNA"/>
</dbReference>
<comment type="caution">
    <text evidence="2">The sequence shown here is derived from an EMBL/GenBank/DDBJ whole genome shotgun (WGS) entry which is preliminary data.</text>
</comment>
<evidence type="ECO:0000256" key="1">
    <source>
        <dbReference type="SAM" id="SignalP"/>
    </source>
</evidence>